<accession>A0A9N8NIN8</accession>
<gene>
    <name evidence="2" type="ORF">MDCFG202_LOCUS180708</name>
</gene>
<reference evidence="2" key="1">
    <citation type="submission" date="2021-03" db="EMBL/GenBank/DDBJ databases">
        <authorList>
            <person name="Alouane T."/>
            <person name="Langin T."/>
            <person name="Bonhomme L."/>
        </authorList>
    </citation>
    <scope>NUCLEOTIDE SEQUENCE</scope>
    <source>
        <strain evidence="2">MDC_Fg202</strain>
    </source>
</reference>
<organism evidence="2 3">
    <name type="scientific">Gibberella zeae</name>
    <name type="common">Wheat head blight fungus</name>
    <name type="synonym">Fusarium graminearum</name>
    <dbReference type="NCBI Taxonomy" id="5518"/>
    <lineage>
        <taxon>Eukaryota</taxon>
        <taxon>Fungi</taxon>
        <taxon>Dikarya</taxon>
        <taxon>Ascomycota</taxon>
        <taxon>Pezizomycotina</taxon>
        <taxon>Sordariomycetes</taxon>
        <taxon>Hypocreomycetidae</taxon>
        <taxon>Hypocreales</taxon>
        <taxon>Nectriaceae</taxon>
        <taxon>Fusarium</taxon>
    </lineage>
</organism>
<dbReference type="AlphaFoldDB" id="A0A9N8NIN8"/>
<dbReference type="Proteomes" id="UP000746612">
    <property type="component" value="Unassembled WGS sequence"/>
</dbReference>
<comment type="caution">
    <text evidence="2">The sequence shown here is derived from an EMBL/GenBank/DDBJ whole genome shotgun (WGS) entry which is preliminary data.</text>
</comment>
<dbReference type="EMBL" id="CAJPIJ010000109">
    <property type="protein sequence ID" value="CAG1978638.1"/>
    <property type="molecule type" value="Genomic_DNA"/>
</dbReference>
<evidence type="ECO:0000313" key="3">
    <source>
        <dbReference type="Proteomes" id="UP000746612"/>
    </source>
</evidence>
<feature type="region of interest" description="Disordered" evidence="1">
    <location>
        <begin position="41"/>
        <end position="69"/>
    </location>
</feature>
<proteinExistence type="predicted"/>
<name>A0A9N8NIN8_GIBZA</name>
<protein>
    <submittedName>
        <fullName evidence="2">Uncharacterized protein</fullName>
    </submittedName>
</protein>
<evidence type="ECO:0000256" key="1">
    <source>
        <dbReference type="SAM" id="MobiDB-lite"/>
    </source>
</evidence>
<sequence>MREKGEHMLFHVRTTKKKNSMDQWVLSCVFQGYARHSEGGRLKHDRLEFQDEDKDKDEQLSSMPVLHEL</sequence>
<evidence type="ECO:0000313" key="2">
    <source>
        <dbReference type="EMBL" id="CAG1978638.1"/>
    </source>
</evidence>